<dbReference type="Pfam" id="PF00069">
    <property type="entry name" value="Pkinase"/>
    <property type="match status" value="1"/>
</dbReference>
<organism evidence="7 8">
    <name type="scientific">Paramecium sonneborni</name>
    <dbReference type="NCBI Taxonomy" id="65129"/>
    <lineage>
        <taxon>Eukaryota</taxon>
        <taxon>Sar</taxon>
        <taxon>Alveolata</taxon>
        <taxon>Ciliophora</taxon>
        <taxon>Intramacronucleata</taxon>
        <taxon>Oligohymenophorea</taxon>
        <taxon>Peniculida</taxon>
        <taxon>Parameciidae</taxon>
        <taxon>Paramecium</taxon>
    </lineage>
</organism>
<keyword evidence="3" id="KW-0418">Kinase</keyword>
<evidence type="ECO:0000313" key="8">
    <source>
        <dbReference type="Proteomes" id="UP000692954"/>
    </source>
</evidence>
<dbReference type="EMBL" id="CAJJDN010000006">
    <property type="protein sequence ID" value="CAD8052402.1"/>
    <property type="molecule type" value="Genomic_DNA"/>
</dbReference>
<dbReference type="AlphaFoldDB" id="A0A8S1KHT2"/>
<dbReference type="PROSITE" id="PS00107">
    <property type="entry name" value="PROTEIN_KINASE_ATP"/>
    <property type="match status" value="1"/>
</dbReference>
<keyword evidence="8" id="KW-1185">Reference proteome</keyword>
<evidence type="ECO:0000256" key="4">
    <source>
        <dbReference type="ARBA" id="ARBA00022840"/>
    </source>
</evidence>
<dbReference type="GO" id="GO:0005829">
    <property type="term" value="C:cytosol"/>
    <property type="evidence" value="ECO:0007669"/>
    <property type="project" value="TreeGrafter"/>
</dbReference>
<sequence>MSSPKLPKLDKKMNIEGYQLLELLGSGSFGKVFKAKSQKYGIVALKAMLKIRFSEHKGFLGQLVENERKALECLKSDHIIKLYQYFETKDYAVFILEYCDGGTLEDYWMNQDNVIPQFQALIFFKQLLKGMKALHKGKIIHRDLKMANILLHQGILKIADLGFCHLLKEQDGLAYDNLGSYGTMAPEILERKPYGLQADMFAVGVILYQMLFSKFPFNSANHHIFLEEVKYSNPPKFKSKKGPVDKNICELLTNMLKYDPKQRLKWSDLFSNSIFMGQSSMSIIKDHTQYFADIDPHKSKLFYQKAEANEKQFEILNPTNDEQMQDEIFKTNHKIQEYMNQSKKNHNSDVVPPVNIQLKDNMLQSEVLLQEANTFDQKAEDSIKLYSKAKQPISCLSLTYNKMKSFQHKQIFDSIFVSYILIKQIYYQHYKLRAQIKDDKFYPQLIKKSIFKSFMREFEEENEFLSIHLTMEYQTVQANFNKLEKYLKPDWICEVYQLSQTNKFQNIYREVLSNYLNIIGKEELQKQGEPNAQRLQYIAMVTNIKDYEELTTISNIDKGIAAIENRDINELIEHIKSSMI</sequence>
<keyword evidence="2 5" id="KW-0547">Nucleotide-binding</keyword>
<dbReference type="CDD" id="cd14014">
    <property type="entry name" value="STKc_PknB_like"/>
    <property type="match status" value="1"/>
</dbReference>
<reference evidence="7" key="1">
    <citation type="submission" date="2021-01" db="EMBL/GenBank/DDBJ databases">
        <authorList>
            <consortium name="Genoscope - CEA"/>
            <person name="William W."/>
        </authorList>
    </citation>
    <scope>NUCLEOTIDE SEQUENCE</scope>
</reference>
<protein>
    <recommendedName>
        <fullName evidence="6">Protein kinase domain-containing protein</fullName>
    </recommendedName>
</protein>
<dbReference type="InterPro" id="IPR000719">
    <property type="entry name" value="Prot_kinase_dom"/>
</dbReference>
<dbReference type="InterPro" id="IPR017441">
    <property type="entry name" value="Protein_kinase_ATP_BS"/>
</dbReference>
<dbReference type="PANTHER" id="PTHR24348:SF22">
    <property type="entry name" value="NON-SPECIFIC SERINE_THREONINE PROTEIN KINASE"/>
    <property type="match status" value="1"/>
</dbReference>
<comment type="caution">
    <text evidence="7">The sequence shown here is derived from an EMBL/GenBank/DDBJ whole genome shotgun (WGS) entry which is preliminary data.</text>
</comment>
<keyword evidence="1" id="KW-0808">Transferase</keyword>
<dbReference type="GO" id="GO:0004674">
    <property type="term" value="F:protein serine/threonine kinase activity"/>
    <property type="evidence" value="ECO:0007669"/>
    <property type="project" value="InterPro"/>
</dbReference>
<dbReference type="GO" id="GO:0005776">
    <property type="term" value="C:autophagosome"/>
    <property type="evidence" value="ECO:0007669"/>
    <property type="project" value="TreeGrafter"/>
</dbReference>
<dbReference type="OrthoDB" id="286672at2759"/>
<proteinExistence type="predicted"/>
<evidence type="ECO:0000256" key="2">
    <source>
        <dbReference type="ARBA" id="ARBA00022741"/>
    </source>
</evidence>
<feature type="domain" description="Protein kinase" evidence="6">
    <location>
        <begin position="18"/>
        <end position="276"/>
    </location>
</feature>
<dbReference type="Proteomes" id="UP000692954">
    <property type="component" value="Unassembled WGS sequence"/>
</dbReference>
<dbReference type="InterPro" id="IPR008271">
    <property type="entry name" value="Ser/Thr_kinase_AS"/>
</dbReference>
<dbReference type="PROSITE" id="PS50011">
    <property type="entry name" value="PROTEIN_KINASE_DOM"/>
    <property type="match status" value="1"/>
</dbReference>
<dbReference type="GO" id="GO:0010506">
    <property type="term" value="P:regulation of autophagy"/>
    <property type="evidence" value="ECO:0007669"/>
    <property type="project" value="InterPro"/>
</dbReference>
<evidence type="ECO:0000256" key="3">
    <source>
        <dbReference type="ARBA" id="ARBA00022777"/>
    </source>
</evidence>
<dbReference type="GO" id="GO:0000045">
    <property type="term" value="P:autophagosome assembly"/>
    <property type="evidence" value="ECO:0007669"/>
    <property type="project" value="TreeGrafter"/>
</dbReference>
<evidence type="ECO:0000313" key="7">
    <source>
        <dbReference type="EMBL" id="CAD8052402.1"/>
    </source>
</evidence>
<evidence type="ECO:0000259" key="6">
    <source>
        <dbReference type="PROSITE" id="PS50011"/>
    </source>
</evidence>
<evidence type="ECO:0000256" key="5">
    <source>
        <dbReference type="PROSITE-ProRule" id="PRU10141"/>
    </source>
</evidence>
<name>A0A8S1KHT2_9CILI</name>
<dbReference type="PROSITE" id="PS00108">
    <property type="entry name" value="PROTEIN_KINASE_ST"/>
    <property type="match status" value="1"/>
</dbReference>
<dbReference type="GO" id="GO:0000407">
    <property type="term" value="C:phagophore assembly site"/>
    <property type="evidence" value="ECO:0007669"/>
    <property type="project" value="TreeGrafter"/>
</dbReference>
<dbReference type="InterPro" id="IPR045269">
    <property type="entry name" value="Atg1-like"/>
</dbReference>
<dbReference type="PANTHER" id="PTHR24348">
    <property type="entry name" value="SERINE/THREONINE-PROTEIN KINASE UNC-51-RELATED"/>
    <property type="match status" value="1"/>
</dbReference>
<gene>
    <name evidence="7" type="ORF">PSON_ATCC_30995.1.T0060436</name>
</gene>
<evidence type="ECO:0000256" key="1">
    <source>
        <dbReference type="ARBA" id="ARBA00022679"/>
    </source>
</evidence>
<dbReference type="GO" id="GO:0005524">
    <property type="term" value="F:ATP binding"/>
    <property type="evidence" value="ECO:0007669"/>
    <property type="project" value="UniProtKB-UniRule"/>
</dbReference>
<accession>A0A8S1KHT2</accession>
<feature type="binding site" evidence="5">
    <location>
        <position position="46"/>
    </location>
    <ligand>
        <name>ATP</name>
        <dbReference type="ChEBI" id="CHEBI:30616"/>
    </ligand>
</feature>
<dbReference type="SMART" id="SM00220">
    <property type="entry name" value="S_TKc"/>
    <property type="match status" value="1"/>
</dbReference>
<keyword evidence="4 5" id="KW-0067">ATP-binding</keyword>
<dbReference type="GO" id="GO:0016020">
    <property type="term" value="C:membrane"/>
    <property type="evidence" value="ECO:0007669"/>
    <property type="project" value="TreeGrafter"/>
</dbReference>